<protein>
    <recommendedName>
        <fullName evidence="4">PE domain-containing protein</fullName>
    </recommendedName>
</protein>
<dbReference type="AlphaFoldDB" id="A0A426PXB0"/>
<feature type="compositionally biased region" description="Low complexity" evidence="1">
    <location>
        <begin position="14"/>
        <end position="24"/>
    </location>
</feature>
<feature type="region of interest" description="Disordered" evidence="1">
    <location>
        <begin position="1"/>
        <end position="36"/>
    </location>
</feature>
<evidence type="ECO:0000313" key="3">
    <source>
        <dbReference type="Proteomes" id="UP000276526"/>
    </source>
</evidence>
<comment type="caution">
    <text evidence="2">The sequence shown here is derived from an EMBL/GenBank/DDBJ whole genome shotgun (WGS) entry which is preliminary data.</text>
</comment>
<organism evidence="2 3">
    <name type="scientific">Corynebacterium bovis</name>
    <dbReference type="NCBI Taxonomy" id="36808"/>
    <lineage>
        <taxon>Bacteria</taxon>
        <taxon>Bacillati</taxon>
        <taxon>Actinomycetota</taxon>
        <taxon>Actinomycetes</taxon>
        <taxon>Mycobacteriales</taxon>
        <taxon>Corynebacteriaceae</taxon>
        <taxon>Corynebacterium</taxon>
    </lineage>
</organism>
<feature type="region of interest" description="Disordered" evidence="1">
    <location>
        <begin position="118"/>
        <end position="142"/>
    </location>
</feature>
<proteinExistence type="predicted"/>
<dbReference type="Proteomes" id="UP000276526">
    <property type="component" value="Unassembled WGS sequence"/>
</dbReference>
<evidence type="ECO:0000256" key="1">
    <source>
        <dbReference type="SAM" id="MobiDB-lite"/>
    </source>
</evidence>
<gene>
    <name evidence="2" type="ORF">CXF48_08235</name>
</gene>
<sequence length="142" mass="13441">MGDPQVRGGGSPGEGAAPPGAAGSPAGGVAGGGLRLDVPGASDAATRLAAVMGDTVATLRATPPTVPAAAFGRGVAAEAARVVSLLAEAHRVRVAHAARLGDAAADAGVLVRAVAAAEEASASSFSTGDRSAARPGEVRDVG</sequence>
<accession>A0A426PXB0</accession>
<dbReference type="EMBL" id="PQNK01000013">
    <property type="protein sequence ID" value="RRO86067.1"/>
    <property type="molecule type" value="Genomic_DNA"/>
</dbReference>
<feature type="compositionally biased region" description="Gly residues" evidence="1">
    <location>
        <begin position="25"/>
        <end position="34"/>
    </location>
</feature>
<evidence type="ECO:0000313" key="2">
    <source>
        <dbReference type="EMBL" id="RRO86067.1"/>
    </source>
</evidence>
<dbReference type="RefSeq" id="WP_125173823.1">
    <property type="nucleotide sequence ID" value="NZ_JAPJOD010000004.1"/>
</dbReference>
<evidence type="ECO:0008006" key="4">
    <source>
        <dbReference type="Google" id="ProtNLM"/>
    </source>
</evidence>
<reference evidence="2 3" key="1">
    <citation type="submission" date="2018-01" db="EMBL/GenBank/DDBJ databases">
        <title>Twenty Corynebacterium bovis Genomes.</title>
        <authorList>
            <person name="Gulvik C.A."/>
        </authorList>
    </citation>
    <scope>NUCLEOTIDE SEQUENCE [LARGE SCALE GENOMIC DNA]</scope>
    <source>
        <strain evidence="2 3">F6900</strain>
    </source>
</reference>
<name>A0A426PXB0_9CORY</name>